<protein>
    <submittedName>
        <fullName evidence="1">Putative damage-inducible protein DinB</fullName>
    </submittedName>
</protein>
<reference evidence="1 2" key="1">
    <citation type="submission" date="2020-07" db="EMBL/GenBank/DDBJ databases">
        <title>Sequencing the genomes of 1000 actinobacteria strains.</title>
        <authorList>
            <person name="Klenk H.-P."/>
        </authorList>
    </citation>
    <scope>NUCLEOTIDE SEQUENCE [LARGE SCALE GENOMIC DNA]</scope>
    <source>
        <strain evidence="1 2">DSM 21349</strain>
    </source>
</reference>
<dbReference type="SUPFAM" id="SSF109854">
    <property type="entry name" value="DinB/YfiT-like putative metalloenzymes"/>
    <property type="match status" value="1"/>
</dbReference>
<dbReference type="Proteomes" id="UP000580910">
    <property type="component" value="Unassembled WGS sequence"/>
</dbReference>
<evidence type="ECO:0000313" key="2">
    <source>
        <dbReference type="Proteomes" id="UP000580910"/>
    </source>
</evidence>
<dbReference type="Pfam" id="PF04978">
    <property type="entry name" value="MST"/>
    <property type="match status" value="1"/>
</dbReference>
<dbReference type="InterPro" id="IPR034660">
    <property type="entry name" value="DinB/YfiT-like"/>
</dbReference>
<comment type="caution">
    <text evidence="1">The sequence shown here is derived from an EMBL/GenBank/DDBJ whole genome shotgun (WGS) entry which is preliminary data.</text>
</comment>
<keyword evidence="2" id="KW-1185">Reference proteome</keyword>
<dbReference type="AlphaFoldDB" id="A0A7W3J3M8"/>
<dbReference type="RefSeq" id="WP_182541740.1">
    <property type="nucleotide sequence ID" value="NZ_JACGXA010000003.1"/>
</dbReference>
<sequence>MTPAELLLDAFGRIAEGGCAVVEGLEPDELTHRVGPDANSISWLVWHLTRIQDDHVAEVAGTEQVWTEQGFDARFHFPFDTAATGYGHTREEAGRVRASAGLLAAYLTAVHERSVAFLKTVTEADLDRVVDERWDPPVTLGVRLVSVTGDGLQHLGQAKYVRGLLAR</sequence>
<gene>
    <name evidence="1" type="ORF">FB382_004056</name>
</gene>
<accession>A0A7W3J3M8</accession>
<evidence type="ECO:0000313" key="1">
    <source>
        <dbReference type="EMBL" id="MBA8805711.1"/>
    </source>
</evidence>
<dbReference type="EMBL" id="JACGXA010000003">
    <property type="protein sequence ID" value="MBA8805711.1"/>
    <property type="molecule type" value="Genomic_DNA"/>
</dbReference>
<name>A0A7W3J3M8_9ACTN</name>
<dbReference type="InterPro" id="IPR007061">
    <property type="entry name" value="MST-like"/>
</dbReference>
<proteinExistence type="predicted"/>
<dbReference type="Gene3D" id="1.20.120.450">
    <property type="entry name" value="dinb family like domain"/>
    <property type="match status" value="1"/>
</dbReference>
<dbReference type="NCBIfam" id="NF047843">
    <property type="entry name" value="MST_Rv0443"/>
    <property type="match status" value="1"/>
</dbReference>
<organism evidence="1 2">
    <name type="scientific">Nocardioides ginsengisegetis</name>
    <dbReference type="NCBI Taxonomy" id="661491"/>
    <lineage>
        <taxon>Bacteria</taxon>
        <taxon>Bacillati</taxon>
        <taxon>Actinomycetota</taxon>
        <taxon>Actinomycetes</taxon>
        <taxon>Propionibacteriales</taxon>
        <taxon>Nocardioidaceae</taxon>
        <taxon>Nocardioides</taxon>
    </lineage>
</organism>